<dbReference type="AlphaFoldDB" id="A0A1H6SRX2"/>
<proteinExistence type="predicted"/>
<dbReference type="Proteomes" id="UP000183077">
    <property type="component" value="Unassembled WGS sequence"/>
</dbReference>
<keyword evidence="1" id="KW-0732">Signal</keyword>
<feature type="signal peptide" evidence="1">
    <location>
        <begin position="1"/>
        <end position="34"/>
    </location>
</feature>
<dbReference type="GeneID" id="82256236"/>
<dbReference type="EMBL" id="FNYS01000003">
    <property type="protein sequence ID" value="SEI69636.1"/>
    <property type="molecule type" value="Genomic_DNA"/>
</dbReference>
<sequence>MNINKWFKGVYRGDRLTRKLVYVFILAFSVPSVAQNIDEDQVSVVKLWRDLNGSNQLSIHVGATCNNYDSKRLFAKTGYLSSIEVELINEENKVNTIYGGDRLPMDYMLMFYDEGIWFAEHNDVQAVFIPVFYCRPYFGNKMPLSYIVLYNGKRYMYHFDYMCKSDILGKCSLPFSKRELNKRVSNLPKELAKQFADYLWSIYTTREDLFPNHLIFRTEKYTKTRLPYELATAYNASYPYVLLDKVNRYLEEDKYSLARTYLTEFEYVYLVGELTVDVAGFYVQDNSIGQKAVGYRARVNTEREKLLEEAKFLTRRNQYQEAYLIYKVILEDGKALEINDSME</sequence>
<reference evidence="2 3" key="1">
    <citation type="submission" date="2016-10" db="EMBL/GenBank/DDBJ databases">
        <authorList>
            <person name="de Groot N.N."/>
        </authorList>
    </citation>
    <scope>NUCLEOTIDE SEQUENCE [LARGE SCALE GENOMIC DNA]</scope>
    <source>
        <strain evidence="2 3">DSM 23048</strain>
    </source>
</reference>
<accession>A0A1H6SRX2</accession>
<dbReference type="RefSeq" id="WP_244154470.1">
    <property type="nucleotide sequence ID" value="NZ_FNYS01000003.1"/>
</dbReference>
<name>A0A1H6SRX2_9FLAO</name>
<protein>
    <submittedName>
        <fullName evidence="2">Uncharacterized protein</fullName>
    </submittedName>
</protein>
<gene>
    <name evidence="2" type="ORF">SAMN04488018_103110</name>
</gene>
<evidence type="ECO:0000256" key="1">
    <source>
        <dbReference type="SAM" id="SignalP"/>
    </source>
</evidence>
<evidence type="ECO:0000313" key="2">
    <source>
        <dbReference type="EMBL" id="SEI69636.1"/>
    </source>
</evidence>
<evidence type="ECO:0000313" key="3">
    <source>
        <dbReference type="Proteomes" id="UP000183077"/>
    </source>
</evidence>
<feature type="chain" id="PRO_5010354160" evidence="1">
    <location>
        <begin position="35"/>
        <end position="343"/>
    </location>
</feature>
<organism evidence="2 3">
    <name type="scientific">Myroides marinus</name>
    <dbReference type="NCBI Taxonomy" id="703342"/>
    <lineage>
        <taxon>Bacteria</taxon>
        <taxon>Pseudomonadati</taxon>
        <taxon>Bacteroidota</taxon>
        <taxon>Flavobacteriia</taxon>
        <taxon>Flavobacteriales</taxon>
        <taxon>Flavobacteriaceae</taxon>
        <taxon>Myroides</taxon>
    </lineage>
</organism>